<dbReference type="EMBL" id="JAFHKJ010000028">
    <property type="protein sequence ID" value="MBN2975748.1"/>
    <property type="molecule type" value="Genomic_DNA"/>
</dbReference>
<evidence type="ECO:0000313" key="1">
    <source>
        <dbReference type="EMBL" id="MBN2975748.1"/>
    </source>
</evidence>
<reference evidence="1 2" key="1">
    <citation type="journal article" date="2021" name="Int. J. Syst. Evol. Microbiol.">
        <title>Pseudomonas lactucae sp. nov., a pathogen causing bacterial rot of lettuce in Japan.</title>
        <authorList>
            <person name="Sawada H."/>
            <person name="Fujikawa T."/>
            <person name="Satou M."/>
        </authorList>
    </citation>
    <scope>NUCLEOTIDE SEQUENCE [LARGE SCALE GENOMIC DNA]</scope>
    <source>
        <strain evidence="1 2">MAFF 301381</strain>
    </source>
</reference>
<reference evidence="1 2" key="2">
    <citation type="journal article" date="2023" name="Plant Pathol.">
        <title>Dismantling and reorganizing Pseudomonas marginalis sensu#lato.</title>
        <authorList>
            <person name="Sawada H."/>
            <person name="Fujikawa T."/>
            <person name="Satou M."/>
        </authorList>
    </citation>
    <scope>NUCLEOTIDE SEQUENCE [LARGE SCALE GENOMIC DNA]</scope>
    <source>
        <strain evidence="1 2">MAFF 301381</strain>
    </source>
</reference>
<name>A0A9X0Y922_9PSED</name>
<dbReference type="Pfam" id="PF06980">
    <property type="entry name" value="DUF1302"/>
    <property type="match status" value="1"/>
</dbReference>
<sequence length="548" mass="58892">MFTVTSNSANAFTFSNDSDTVRGSFDSTISAGTGIRTQSASNALVSPTYNSSTGAQSGGGKLGQVSGLSDQGDINYDKGDPFTTYLKGSHELLLKMPEQGLAFMARGTWLRDFSATETTGNLSGQDAFNATAPVINNGLASSARDDMRFRTQLLDLWVSKTFEIGDQQARVRVGNQVVSWGENIYEVGGINAINAIDVNRASQPGAQVKEYVLPAPIVSFATGIGGGFNVEAYVQTKWNESYLPPTGSYWSTSVVGKGSRAYGVETKDARDGGQYGVALRYKPAGTDLNLGLYAITYHDKLPQTTLDANGLTVYRFPEDRHMYGVSANFPVGDWAIGTELSYRPKDAVPLNPASGCVAQGGQCWVDEKKFQWHLTSIFALQPSNAGGVLSFLGADSATLTTETVVINYPGLHDNYGGSPIASGGLVWGNQKNDLIQTGALNSPGDAKGTKYSGGIDVDFNWVYDGSLISGWQVIPGMYVRRGMFGYTPNINEQFMAGVTSVNMYVNFVQNPANWQVGVNYTSFFGPSDALTNPLRDRDFVGLNVSRNF</sequence>
<gene>
    <name evidence="1" type="ORF">JWR99_07025</name>
</gene>
<dbReference type="InterPro" id="IPR010727">
    <property type="entry name" value="DUF1302"/>
</dbReference>
<comment type="caution">
    <text evidence="1">The sequence shown here is derived from an EMBL/GenBank/DDBJ whole genome shotgun (WGS) entry which is preliminary data.</text>
</comment>
<organism evidence="1 2">
    <name type="scientific">Pseudomonas lactucae</name>
    <dbReference type="NCBI Taxonomy" id="2813360"/>
    <lineage>
        <taxon>Bacteria</taxon>
        <taxon>Pseudomonadati</taxon>
        <taxon>Pseudomonadota</taxon>
        <taxon>Gammaproteobacteria</taxon>
        <taxon>Pseudomonadales</taxon>
        <taxon>Pseudomonadaceae</taxon>
        <taxon>Pseudomonas</taxon>
    </lineage>
</organism>
<evidence type="ECO:0000313" key="2">
    <source>
        <dbReference type="Proteomes" id="UP001154860"/>
    </source>
</evidence>
<keyword evidence="2" id="KW-1185">Reference proteome</keyword>
<proteinExistence type="predicted"/>
<protein>
    <submittedName>
        <fullName evidence="1">DUF1302 domain-containing protein</fullName>
    </submittedName>
</protein>
<dbReference type="AlphaFoldDB" id="A0A9X0Y922"/>
<accession>A0A9X0Y922</accession>
<dbReference type="Proteomes" id="UP001154860">
    <property type="component" value="Unassembled WGS sequence"/>
</dbReference>